<proteinExistence type="predicted"/>
<dbReference type="InterPro" id="IPR036236">
    <property type="entry name" value="Znf_C2H2_sf"/>
</dbReference>
<reference evidence="11 12" key="1">
    <citation type="submission" date="2023-01" db="EMBL/GenBank/DDBJ databases">
        <authorList>
            <person name="Whitehead M."/>
        </authorList>
    </citation>
    <scope>NUCLEOTIDE SEQUENCE [LARGE SCALE GENOMIC DNA]</scope>
</reference>
<dbReference type="InterPro" id="IPR003656">
    <property type="entry name" value="Znf_BED"/>
</dbReference>
<keyword evidence="4" id="KW-0862">Zinc</keyword>
<sequence length="245" mass="27939">MSRESVFVKHKKDLDTSSAWSHFLIASDGKSARCKRCLAVLKTLGGSTKGLHTHLLSKHNFKVLSESNCSSTRHGHGEPLEENSTPPPAKRKFVEYFIKSDTLDHVLARMTALDGFPFIVFIFSNDLRQLLISKGYSDLPKLAVTIRNRVVNFSLTIRKEIIDEFKRLKKKGERFSLTFDEWTSTANKRFMNINVHSQTKFWSLGLIRVNGSMTAENFICVLKEQMNNLLNIFLLNFGIIPGSWD</sequence>
<gene>
    <name evidence="11" type="ORF">MEUPH1_LOCUS5604</name>
</gene>
<dbReference type="PANTHER" id="PTHR46481:SF10">
    <property type="entry name" value="ZINC FINGER BED DOMAIN-CONTAINING PROTEIN 39"/>
    <property type="match status" value="1"/>
</dbReference>
<keyword evidence="7" id="KW-0539">Nucleus</keyword>
<keyword evidence="5" id="KW-0805">Transcription regulation</keyword>
<dbReference type="GO" id="GO:0005634">
    <property type="term" value="C:nucleus"/>
    <property type="evidence" value="ECO:0007669"/>
    <property type="project" value="UniProtKB-SubCell"/>
</dbReference>
<evidence type="ECO:0000256" key="9">
    <source>
        <dbReference type="SAM" id="MobiDB-lite"/>
    </source>
</evidence>
<accession>A0AAV0W105</accession>
<keyword evidence="6" id="KW-0804">Transcription</keyword>
<protein>
    <recommendedName>
        <fullName evidence="10">BED-type domain-containing protein</fullName>
    </recommendedName>
</protein>
<keyword evidence="2" id="KW-0479">Metal-binding</keyword>
<evidence type="ECO:0000256" key="8">
    <source>
        <dbReference type="PROSITE-ProRule" id="PRU00027"/>
    </source>
</evidence>
<feature type="region of interest" description="Disordered" evidence="9">
    <location>
        <begin position="68"/>
        <end position="87"/>
    </location>
</feature>
<evidence type="ECO:0000256" key="3">
    <source>
        <dbReference type="ARBA" id="ARBA00022771"/>
    </source>
</evidence>
<name>A0AAV0W105_9HEMI</name>
<dbReference type="AlphaFoldDB" id="A0AAV0W105"/>
<dbReference type="PANTHER" id="PTHR46481">
    <property type="entry name" value="ZINC FINGER BED DOMAIN-CONTAINING PROTEIN 4"/>
    <property type="match status" value="1"/>
</dbReference>
<dbReference type="GO" id="GO:0009791">
    <property type="term" value="P:post-embryonic development"/>
    <property type="evidence" value="ECO:0007669"/>
    <property type="project" value="UniProtKB-ARBA"/>
</dbReference>
<keyword evidence="3 8" id="KW-0863">Zinc-finger</keyword>
<dbReference type="PROSITE" id="PS50808">
    <property type="entry name" value="ZF_BED"/>
    <property type="match status" value="1"/>
</dbReference>
<comment type="caution">
    <text evidence="11">The sequence shown here is derived from an EMBL/GenBank/DDBJ whole genome shotgun (WGS) entry which is preliminary data.</text>
</comment>
<dbReference type="Proteomes" id="UP001160148">
    <property type="component" value="Unassembled WGS sequence"/>
</dbReference>
<evidence type="ECO:0000259" key="10">
    <source>
        <dbReference type="PROSITE" id="PS50808"/>
    </source>
</evidence>
<keyword evidence="12" id="KW-1185">Reference proteome</keyword>
<organism evidence="11 12">
    <name type="scientific">Macrosiphum euphorbiae</name>
    <name type="common">potato aphid</name>
    <dbReference type="NCBI Taxonomy" id="13131"/>
    <lineage>
        <taxon>Eukaryota</taxon>
        <taxon>Metazoa</taxon>
        <taxon>Ecdysozoa</taxon>
        <taxon>Arthropoda</taxon>
        <taxon>Hexapoda</taxon>
        <taxon>Insecta</taxon>
        <taxon>Pterygota</taxon>
        <taxon>Neoptera</taxon>
        <taxon>Paraneoptera</taxon>
        <taxon>Hemiptera</taxon>
        <taxon>Sternorrhyncha</taxon>
        <taxon>Aphidomorpha</taxon>
        <taxon>Aphidoidea</taxon>
        <taxon>Aphididae</taxon>
        <taxon>Macrosiphini</taxon>
        <taxon>Macrosiphum</taxon>
    </lineage>
</organism>
<evidence type="ECO:0000256" key="7">
    <source>
        <dbReference type="ARBA" id="ARBA00023242"/>
    </source>
</evidence>
<dbReference type="Pfam" id="PF02892">
    <property type="entry name" value="zf-BED"/>
    <property type="match status" value="1"/>
</dbReference>
<evidence type="ECO:0000256" key="5">
    <source>
        <dbReference type="ARBA" id="ARBA00023015"/>
    </source>
</evidence>
<evidence type="ECO:0000256" key="1">
    <source>
        <dbReference type="ARBA" id="ARBA00004123"/>
    </source>
</evidence>
<evidence type="ECO:0000256" key="2">
    <source>
        <dbReference type="ARBA" id="ARBA00022723"/>
    </source>
</evidence>
<evidence type="ECO:0000256" key="6">
    <source>
        <dbReference type="ARBA" id="ARBA00023163"/>
    </source>
</evidence>
<evidence type="ECO:0000313" key="12">
    <source>
        <dbReference type="Proteomes" id="UP001160148"/>
    </source>
</evidence>
<evidence type="ECO:0000256" key="4">
    <source>
        <dbReference type="ARBA" id="ARBA00022833"/>
    </source>
</evidence>
<feature type="domain" description="BED-type" evidence="10">
    <location>
        <begin position="14"/>
        <end position="59"/>
    </location>
</feature>
<comment type="subcellular location">
    <subcellularLocation>
        <location evidence="1">Nucleus</location>
    </subcellularLocation>
</comment>
<dbReference type="GO" id="GO:0003677">
    <property type="term" value="F:DNA binding"/>
    <property type="evidence" value="ECO:0007669"/>
    <property type="project" value="InterPro"/>
</dbReference>
<dbReference type="SUPFAM" id="SSF57667">
    <property type="entry name" value="beta-beta-alpha zinc fingers"/>
    <property type="match status" value="1"/>
</dbReference>
<evidence type="ECO:0000313" key="11">
    <source>
        <dbReference type="EMBL" id="CAI6348988.1"/>
    </source>
</evidence>
<dbReference type="InterPro" id="IPR052035">
    <property type="entry name" value="ZnF_BED_domain_contain"/>
</dbReference>
<dbReference type="GO" id="GO:0008270">
    <property type="term" value="F:zinc ion binding"/>
    <property type="evidence" value="ECO:0007669"/>
    <property type="project" value="UniProtKB-KW"/>
</dbReference>
<dbReference type="EMBL" id="CARXXK010000001">
    <property type="protein sequence ID" value="CAI6348988.1"/>
    <property type="molecule type" value="Genomic_DNA"/>
</dbReference>